<gene>
    <name evidence="8" type="ORF">JTE90_025222</name>
</gene>
<dbReference type="InterPro" id="IPR050778">
    <property type="entry name" value="Cueball_EGF_LRP_Nidogen"/>
</dbReference>
<dbReference type="Pfam" id="PF19028">
    <property type="entry name" value="TSP1_spondin"/>
    <property type="match status" value="1"/>
</dbReference>
<evidence type="ECO:0000256" key="4">
    <source>
        <dbReference type="ARBA" id="ARBA00023157"/>
    </source>
</evidence>
<dbReference type="PANTHER" id="PTHR46513">
    <property type="entry name" value="VITELLOGENIN RECEPTOR-LIKE PROTEIN-RELATED-RELATED"/>
    <property type="match status" value="1"/>
</dbReference>
<evidence type="ECO:0000256" key="1">
    <source>
        <dbReference type="ARBA" id="ARBA00022536"/>
    </source>
</evidence>
<dbReference type="PANTHER" id="PTHR46513:SF13">
    <property type="entry name" value="EGF-LIKE DOMAIN-CONTAINING PROTEIN"/>
    <property type="match status" value="1"/>
</dbReference>
<feature type="domain" description="Spondin-like TSP1" evidence="7">
    <location>
        <begin position="336"/>
        <end position="389"/>
    </location>
</feature>
<dbReference type="FunFam" id="2.20.100.10:FF:000026">
    <property type="entry name" value="Spondin 1"/>
    <property type="match status" value="1"/>
</dbReference>
<sequence length="407" mass="45218">GSASLLYCDDDIRNFSLASGADSLLMSGIGARPWVVDYHMKSKVFVWSDFNSNINKAPLWQEEAHRSVLIRDVYSRGIAVDWIHNLIYWTDFSDKSIGVSRLDTSMVRTVLKEEGAIPYAIVLHPAEGFMFWADHGVTRKIERCNLDGTNRKVIVKEDIVSAFSLALDLDSQTIFWVDIVKDYVCSSKLDGKNRRNLITHLRSPASIDVYGQHIYLVQYASGHEAVYKASKVDGSGLTKVFDGKETLRSLKVFHPSKQLEGYDVCGDDNGGCSHLCLPTSGHTFTCACPNDRDMSSDNFTCLNSDAPLSALTPLSTSPAVAASMDSTKDQPPVIDCVVTPWFEWNQCSHTCGNGRRERRRMIKLNPENGGKPCPARLVQRRECKDNAPCLLEGSERKPSAIDTGISR</sequence>
<dbReference type="GO" id="GO:0017147">
    <property type="term" value="F:Wnt-protein binding"/>
    <property type="evidence" value="ECO:0007669"/>
    <property type="project" value="TreeGrafter"/>
</dbReference>
<dbReference type="FunFam" id="2.120.10.30:FF:000241">
    <property type="entry name" value="Low-density lipoprotein receptor-related protein 6"/>
    <property type="match status" value="1"/>
</dbReference>
<reference evidence="8 9" key="1">
    <citation type="journal article" date="2022" name="Nat. Ecol. Evol.">
        <title>A masculinizing supergene underlies an exaggerated male reproductive morph in a spider.</title>
        <authorList>
            <person name="Hendrickx F."/>
            <person name="De Corte Z."/>
            <person name="Sonet G."/>
            <person name="Van Belleghem S.M."/>
            <person name="Kostlbacher S."/>
            <person name="Vangestel C."/>
        </authorList>
    </citation>
    <scope>NUCLEOTIDE SEQUENCE [LARGE SCALE GENOMIC DNA]</scope>
    <source>
        <strain evidence="8">W744_W776</strain>
    </source>
</reference>
<dbReference type="SMART" id="SM00135">
    <property type="entry name" value="LY"/>
    <property type="match status" value="3"/>
</dbReference>
<dbReference type="SUPFAM" id="SSF82895">
    <property type="entry name" value="TSP-1 type 1 repeat"/>
    <property type="match status" value="1"/>
</dbReference>
<dbReference type="SUPFAM" id="SSF57196">
    <property type="entry name" value="EGF/Laminin"/>
    <property type="match status" value="1"/>
</dbReference>
<evidence type="ECO:0000256" key="6">
    <source>
        <dbReference type="PROSITE-ProRule" id="PRU00461"/>
    </source>
</evidence>
<dbReference type="Gene3D" id="2.120.10.30">
    <property type="entry name" value="TolB, C-terminal domain"/>
    <property type="match status" value="1"/>
</dbReference>
<dbReference type="SUPFAM" id="SSF63825">
    <property type="entry name" value="YWTD domain"/>
    <property type="match status" value="1"/>
</dbReference>
<keyword evidence="3" id="KW-0677">Repeat</keyword>
<evidence type="ECO:0000256" key="3">
    <source>
        <dbReference type="ARBA" id="ARBA00022737"/>
    </source>
</evidence>
<dbReference type="SMART" id="SM00209">
    <property type="entry name" value="TSP1"/>
    <property type="match status" value="1"/>
</dbReference>
<keyword evidence="4" id="KW-1015">Disulfide bond</keyword>
<protein>
    <recommendedName>
        <fullName evidence="7">Spondin-like TSP1 domain-containing protein</fullName>
    </recommendedName>
</protein>
<proteinExistence type="predicted"/>
<dbReference type="InterPro" id="IPR044004">
    <property type="entry name" value="TSP1_spondin_dom"/>
</dbReference>
<name>A0AAV6UT85_9ARAC</name>
<keyword evidence="5" id="KW-0325">Glycoprotein</keyword>
<comment type="caution">
    <text evidence="8">The sequence shown here is derived from an EMBL/GenBank/DDBJ whole genome shotgun (WGS) entry which is preliminary data.</text>
</comment>
<dbReference type="GO" id="GO:0005886">
    <property type="term" value="C:plasma membrane"/>
    <property type="evidence" value="ECO:0007669"/>
    <property type="project" value="TreeGrafter"/>
</dbReference>
<dbReference type="PROSITE" id="PS50092">
    <property type="entry name" value="TSP1"/>
    <property type="match status" value="1"/>
</dbReference>
<feature type="non-terminal residue" evidence="8">
    <location>
        <position position="1"/>
    </location>
</feature>
<dbReference type="EMBL" id="JAFNEN010000263">
    <property type="protein sequence ID" value="KAG8187695.1"/>
    <property type="molecule type" value="Genomic_DNA"/>
</dbReference>
<dbReference type="InterPro" id="IPR000033">
    <property type="entry name" value="LDLR_classB_rpt"/>
</dbReference>
<dbReference type="Proteomes" id="UP000827092">
    <property type="component" value="Unassembled WGS sequence"/>
</dbReference>
<dbReference type="PROSITE" id="PS51120">
    <property type="entry name" value="LDLRB"/>
    <property type="match status" value="2"/>
</dbReference>
<dbReference type="InterPro" id="IPR000884">
    <property type="entry name" value="TSP1_rpt"/>
</dbReference>
<dbReference type="InterPro" id="IPR011042">
    <property type="entry name" value="6-blade_b-propeller_TolB-like"/>
</dbReference>
<feature type="repeat" description="LDL-receptor class B" evidence="6">
    <location>
        <begin position="128"/>
        <end position="171"/>
    </location>
</feature>
<dbReference type="GO" id="GO:0060070">
    <property type="term" value="P:canonical Wnt signaling pathway"/>
    <property type="evidence" value="ECO:0007669"/>
    <property type="project" value="TreeGrafter"/>
</dbReference>
<dbReference type="Pfam" id="PF14670">
    <property type="entry name" value="FXa_inhibition"/>
    <property type="match status" value="1"/>
</dbReference>
<evidence type="ECO:0000259" key="7">
    <source>
        <dbReference type="Pfam" id="PF19028"/>
    </source>
</evidence>
<evidence type="ECO:0000256" key="2">
    <source>
        <dbReference type="ARBA" id="ARBA00022729"/>
    </source>
</evidence>
<dbReference type="Gene3D" id="2.20.100.10">
    <property type="entry name" value="Thrombospondin type-1 (TSP1) repeat"/>
    <property type="match status" value="1"/>
</dbReference>
<evidence type="ECO:0000313" key="9">
    <source>
        <dbReference type="Proteomes" id="UP000827092"/>
    </source>
</evidence>
<keyword evidence="1" id="KW-0245">EGF-like domain</keyword>
<keyword evidence="9" id="KW-1185">Reference proteome</keyword>
<feature type="repeat" description="LDL-receptor class B" evidence="6">
    <location>
        <begin position="85"/>
        <end position="127"/>
    </location>
</feature>
<organism evidence="8 9">
    <name type="scientific">Oedothorax gibbosus</name>
    <dbReference type="NCBI Taxonomy" id="931172"/>
    <lineage>
        <taxon>Eukaryota</taxon>
        <taxon>Metazoa</taxon>
        <taxon>Ecdysozoa</taxon>
        <taxon>Arthropoda</taxon>
        <taxon>Chelicerata</taxon>
        <taxon>Arachnida</taxon>
        <taxon>Araneae</taxon>
        <taxon>Araneomorphae</taxon>
        <taxon>Entelegynae</taxon>
        <taxon>Araneoidea</taxon>
        <taxon>Linyphiidae</taxon>
        <taxon>Erigoninae</taxon>
        <taxon>Oedothorax</taxon>
    </lineage>
</organism>
<dbReference type="GO" id="GO:0042813">
    <property type="term" value="F:Wnt receptor activity"/>
    <property type="evidence" value="ECO:0007669"/>
    <property type="project" value="TreeGrafter"/>
</dbReference>
<dbReference type="InterPro" id="IPR036383">
    <property type="entry name" value="TSP1_rpt_sf"/>
</dbReference>
<evidence type="ECO:0000256" key="5">
    <source>
        <dbReference type="ARBA" id="ARBA00023180"/>
    </source>
</evidence>
<dbReference type="Pfam" id="PF00058">
    <property type="entry name" value="Ldl_recept_b"/>
    <property type="match status" value="2"/>
</dbReference>
<keyword evidence="2" id="KW-0732">Signal</keyword>
<dbReference type="AlphaFoldDB" id="A0AAV6UT85"/>
<evidence type="ECO:0000313" key="8">
    <source>
        <dbReference type="EMBL" id="KAG8187695.1"/>
    </source>
</evidence>
<accession>A0AAV6UT85</accession>